<dbReference type="Proteomes" id="UP000271010">
    <property type="component" value="Unassembled WGS sequence"/>
</dbReference>
<sequence>MKSQFNSLIQVLDFFKDEERCKQYLAQQRWGDTPACPHCGCVKAYVTNRGYKCSEKLCHKKFTVTTGTIFENTKIKLRTWFAAMYLVTAHKKCISSLQLSRDLNITQKSAWFVLHRIREMLKEKAPQMLEGTVEADETYVGGKAANKHKKVRKELREKGTGYVHKTPVSGLLQRNGKVHTFIVAKADGSTLKPILREKVSSDAMLVTDGFGGYKDLYKELKAHKVINHAQDEYVRGEFHTTA</sequence>
<accession>A0A3M9MS04</accession>
<name>A0A3M9MS04_9BACT</name>
<evidence type="ECO:0000259" key="1">
    <source>
        <dbReference type="SMART" id="SM01126"/>
    </source>
</evidence>
<dbReference type="OrthoDB" id="9783459at2"/>
<proteinExistence type="predicted"/>
<evidence type="ECO:0000313" key="2">
    <source>
        <dbReference type="EMBL" id="RNI28296.1"/>
    </source>
</evidence>
<gene>
    <name evidence="2" type="ORF">EFA69_19770</name>
</gene>
<dbReference type="Pfam" id="PF12762">
    <property type="entry name" value="DDE_Tnp_IS1595"/>
    <property type="match status" value="1"/>
</dbReference>
<dbReference type="EMBL" id="RJJE01000017">
    <property type="protein sequence ID" value="RNI28296.1"/>
    <property type="molecule type" value="Genomic_DNA"/>
</dbReference>
<keyword evidence="3" id="KW-1185">Reference proteome</keyword>
<dbReference type="InterPro" id="IPR024442">
    <property type="entry name" value="Transposase_Zn_ribbon"/>
</dbReference>
<dbReference type="InterPro" id="IPR024445">
    <property type="entry name" value="Tnp_ISXO2-like"/>
</dbReference>
<reference evidence="2 3" key="1">
    <citation type="submission" date="2018-11" db="EMBL/GenBank/DDBJ databases">
        <title>Rufibacter latericius sp. nov., isolated from water in Baiyang Lake.</title>
        <authorList>
            <person name="Yang Y."/>
        </authorList>
    </citation>
    <scope>NUCLEOTIDE SEQUENCE [LARGE SCALE GENOMIC DNA]</scope>
    <source>
        <strain evidence="2 3">MCC P1</strain>
    </source>
</reference>
<protein>
    <submittedName>
        <fullName evidence="2">IS1595 family transposase</fullName>
    </submittedName>
</protein>
<evidence type="ECO:0000313" key="3">
    <source>
        <dbReference type="Proteomes" id="UP000271010"/>
    </source>
</evidence>
<dbReference type="SMART" id="SM01126">
    <property type="entry name" value="DDE_Tnp_IS1595"/>
    <property type="match status" value="1"/>
</dbReference>
<dbReference type="Pfam" id="PF12760">
    <property type="entry name" value="Zn_ribbon_IS1595"/>
    <property type="match status" value="1"/>
</dbReference>
<dbReference type="NCBIfam" id="NF033547">
    <property type="entry name" value="transpos_IS1595"/>
    <property type="match status" value="1"/>
</dbReference>
<organism evidence="2 3">
    <name type="scientific">Rufibacter immobilis</name>
    <dbReference type="NCBI Taxonomy" id="1348778"/>
    <lineage>
        <taxon>Bacteria</taxon>
        <taxon>Pseudomonadati</taxon>
        <taxon>Bacteroidota</taxon>
        <taxon>Cytophagia</taxon>
        <taxon>Cytophagales</taxon>
        <taxon>Hymenobacteraceae</taxon>
        <taxon>Rufibacter</taxon>
    </lineage>
</organism>
<dbReference type="AlphaFoldDB" id="A0A3M9MS04"/>
<comment type="caution">
    <text evidence="2">The sequence shown here is derived from an EMBL/GenBank/DDBJ whole genome shotgun (WGS) entry which is preliminary data.</text>
</comment>
<feature type="domain" description="ISXO2-like transposase" evidence="1">
    <location>
        <begin position="128"/>
        <end position="241"/>
    </location>
</feature>